<evidence type="ECO:0000256" key="4">
    <source>
        <dbReference type="ARBA" id="ARBA00022519"/>
    </source>
</evidence>
<evidence type="ECO:0000256" key="5">
    <source>
        <dbReference type="ARBA" id="ARBA00022692"/>
    </source>
</evidence>
<dbReference type="GO" id="GO:0015190">
    <property type="term" value="F:L-leucine transmembrane transporter activity"/>
    <property type="evidence" value="ECO:0007669"/>
    <property type="project" value="TreeGrafter"/>
</dbReference>
<keyword evidence="4" id="KW-0997">Cell inner membrane</keyword>
<dbReference type="InterPro" id="IPR001851">
    <property type="entry name" value="ABC_transp_permease"/>
</dbReference>
<dbReference type="STRING" id="563192.HMPREF0179_00412"/>
<keyword evidence="7 10" id="KW-1133">Transmembrane helix</keyword>
<feature type="transmembrane region" description="Helical" evidence="10">
    <location>
        <begin position="233"/>
        <end position="260"/>
    </location>
</feature>
<comment type="subcellular location">
    <subcellularLocation>
        <location evidence="1">Cell membrane</location>
        <topology evidence="1">Multi-pass membrane protein</topology>
    </subcellularLocation>
</comment>
<keyword evidence="12" id="KW-1185">Reference proteome</keyword>
<evidence type="ECO:0000313" key="11">
    <source>
        <dbReference type="EMBL" id="EFV45791.1"/>
    </source>
</evidence>
<proteinExistence type="inferred from homology"/>
<dbReference type="GeneID" id="78086812"/>
<dbReference type="GO" id="GO:0015192">
    <property type="term" value="F:L-phenylalanine transmembrane transporter activity"/>
    <property type="evidence" value="ECO:0007669"/>
    <property type="project" value="TreeGrafter"/>
</dbReference>
<dbReference type="OrthoDB" id="9807115at2"/>
<dbReference type="HOGENOM" id="CLU_039929_3_0_7"/>
<dbReference type="GO" id="GO:0015188">
    <property type="term" value="F:L-isoleucine transmembrane transporter activity"/>
    <property type="evidence" value="ECO:0007669"/>
    <property type="project" value="TreeGrafter"/>
</dbReference>
<sequence>MEEFFHQLTNGLAVGGIYALIALGYTMVYGVLRLINFAHGDLFTLGSYLGLTLLFSLGLQGKMSGILVGGALIVMSMGLVAVVGYLLERVAYRPLRGSNRLAAVVSALGASIFFSNAIMLVYGARSQVYPNGILPSVAVSLLGVDIPLMRIVMFVGTVVLMLLLYWFINHTRIGTAIRAVAIDQDTAKLMGINVDNIISMIFLIGPALGGAAGVMMGLYYGQITYDMGFSFGLKAFTAAIMGGIGNIPGAMVGGILLGVLEAMGAAYVSIAWKDAIAFLVLILILIFRPTGLLGERVAEKI</sequence>
<feature type="transmembrane region" description="Helical" evidence="10">
    <location>
        <begin position="99"/>
        <end position="122"/>
    </location>
</feature>
<evidence type="ECO:0000256" key="10">
    <source>
        <dbReference type="SAM" id="Phobius"/>
    </source>
</evidence>
<dbReference type="PANTHER" id="PTHR11795">
    <property type="entry name" value="BRANCHED-CHAIN AMINO ACID TRANSPORT SYSTEM PERMEASE PROTEIN LIVH"/>
    <property type="match status" value="1"/>
</dbReference>
<dbReference type="EMBL" id="ADCP02000002">
    <property type="protein sequence ID" value="EFV45791.1"/>
    <property type="molecule type" value="Genomic_DNA"/>
</dbReference>
<dbReference type="GO" id="GO:0015808">
    <property type="term" value="P:L-alanine transport"/>
    <property type="evidence" value="ECO:0007669"/>
    <property type="project" value="TreeGrafter"/>
</dbReference>
<reference evidence="11 12" key="1">
    <citation type="submission" date="2010-10" db="EMBL/GenBank/DDBJ databases">
        <authorList>
            <consortium name="The Broad Institute Genome Sequencing Platform"/>
            <person name="Ward D."/>
            <person name="Earl A."/>
            <person name="Feldgarden M."/>
            <person name="Young S.K."/>
            <person name="Gargeya S."/>
            <person name="Zeng Q."/>
            <person name="Alvarado L."/>
            <person name="Berlin A."/>
            <person name="Bochicchio J."/>
            <person name="Chapman S.B."/>
            <person name="Chen Z."/>
            <person name="Freedman E."/>
            <person name="Gellesch M."/>
            <person name="Goldberg J."/>
            <person name="Griggs A."/>
            <person name="Gujja S."/>
            <person name="Heilman E."/>
            <person name="Heiman D."/>
            <person name="Howarth C."/>
            <person name="Mehta T."/>
            <person name="Neiman D."/>
            <person name="Pearson M."/>
            <person name="Roberts A."/>
            <person name="Saif S."/>
            <person name="Shea T."/>
            <person name="Shenoy N."/>
            <person name="Sisk P."/>
            <person name="Stolte C."/>
            <person name="Sykes S."/>
            <person name="White J."/>
            <person name="Yandava C."/>
            <person name="Allen-Vercoe E."/>
            <person name="Sibley C."/>
            <person name="Ambrose C.E."/>
            <person name="Strauss J."/>
            <person name="Daigneault M."/>
            <person name="Haas B."/>
            <person name="Nusbaum C."/>
            <person name="Birren B."/>
        </authorList>
    </citation>
    <scope>NUCLEOTIDE SEQUENCE [LARGE SCALE GENOMIC DNA]</scope>
    <source>
        <strain evidence="11 12">3_1_6</strain>
    </source>
</reference>
<gene>
    <name evidence="11" type="ORF">HMPREF0179_00412</name>
</gene>
<protein>
    <submittedName>
        <fullName evidence="11">Branched-chain amino acid transport system permease</fullName>
    </submittedName>
</protein>
<dbReference type="InterPro" id="IPR052157">
    <property type="entry name" value="BCAA_transport_permease"/>
</dbReference>
<dbReference type="PANTHER" id="PTHR11795:SF371">
    <property type="entry name" value="HIGH-AFFINITY BRANCHED-CHAIN AMINO ACID TRANSPORT SYSTEM PERMEASE PROTEIN LIVH"/>
    <property type="match status" value="1"/>
</dbReference>
<feature type="transmembrane region" description="Helical" evidence="10">
    <location>
        <begin position="12"/>
        <end position="35"/>
    </location>
</feature>
<evidence type="ECO:0000256" key="9">
    <source>
        <dbReference type="ARBA" id="ARBA00037998"/>
    </source>
</evidence>
<dbReference type="CDD" id="cd06582">
    <property type="entry name" value="TM_PBP1_LivH_like"/>
    <property type="match status" value="1"/>
</dbReference>
<keyword evidence="6" id="KW-0029">Amino-acid transport</keyword>
<dbReference type="eggNOG" id="COG0559">
    <property type="taxonomic scope" value="Bacteria"/>
</dbReference>
<evidence type="ECO:0000256" key="3">
    <source>
        <dbReference type="ARBA" id="ARBA00022475"/>
    </source>
</evidence>
<evidence type="ECO:0000256" key="1">
    <source>
        <dbReference type="ARBA" id="ARBA00004651"/>
    </source>
</evidence>
<keyword evidence="8 10" id="KW-0472">Membrane</keyword>
<dbReference type="GO" id="GO:0005886">
    <property type="term" value="C:plasma membrane"/>
    <property type="evidence" value="ECO:0007669"/>
    <property type="project" value="UniProtKB-SubCell"/>
</dbReference>
<feature type="transmembrane region" description="Helical" evidence="10">
    <location>
        <begin position="151"/>
        <end position="168"/>
    </location>
</feature>
<comment type="caution">
    <text evidence="11">The sequence shown here is derived from an EMBL/GenBank/DDBJ whole genome shotgun (WGS) entry which is preliminary data.</text>
</comment>
<evidence type="ECO:0000256" key="8">
    <source>
        <dbReference type="ARBA" id="ARBA00023136"/>
    </source>
</evidence>
<organism evidence="11 12">
    <name type="scientific">Bilophila wadsworthia (strain 3_1_6)</name>
    <dbReference type="NCBI Taxonomy" id="563192"/>
    <lineage>
        <taxon>Bacteria</taxon>
        <taxon>Pseudomonadati</taxon>
        <taxon>Thermodesulfobacteriota</taxon>
        <taxon>Desulfovibrionia</taxon>
        <taxon>Desulfovibrionales</taxon>
        <taxon>Desulfovibrionaceae</taxon>
        <taxon>Bilophila</taxon>
    </lineage>
</organism>
<evidence type="ECO:0000313" key="12">
    <source>
        <dbReference type="Proteomes" id="UP000006034"/>
    </source>
</evidence>
<feature type="transmembrane region" description="Helical" evidence="10">
    <location>
        <begin position="197"/>
        <end position="221"/>
    </location>
</feature>
<feature type="transmembrane region" description="Helical" evidence="10">
    <location>
        <begin position="65"/>
        <end position="87"/>
    </location>
</feature>
<dbReference type="Proteomes" id="UP000006034">
    <property type="component" value="Unassembled WGS sequence"/>
</dbReference>
<dbReference type="GO" id="GO:1903806">
    <property type="term" value="P:L-isoleucine import across plasma membrane"/>
    <property type="evidence" value="ECO:0007669"/>
    <property type="project" value="TreeGrafter"/>
</dbReference>
<accession>E5Y2K1</accession>
<evidence type="ECO:0000256" key="6">
    <source>
        <dbReference type="ARBA" id="ARBA00022970"/>
    </source>
</evidence>
<evidence type="ECO:0000256" key="2">
    <source>
        <dbReference type="ARBA" id="ARBA00022448"/>
    </source>
</evidence>
<dbReference type="GO" id="GO:0005304">
    <property type="term" value="F:L-valine transmembrane transporter activity"/>
    <property type="evidence" value="ECO:0007669"/>
    <property type="project" value="TreeGrafter"/>
</dbReference>
<dbReference type="Pfam" id="PF02653">
    <property type="entry name" value="BPD_transp_2"/>
    <property type="match status" value="1"/>
</dbReference>
<keyword evidence="5 10" id="KW-0812">Transmembrane</keyword>
<dbReference type="GO" id="GO:0042941">
    <property type="term" value="P:D-alanine transmembrane transport"/>
    <property type="evidence" value="ECO:0007669"/>
    <property type="project" value="TreeGrafter"/>
</dbReference>
<comment type="similarity">
    <text evidence="9">Belongs to the binding-protein-dependent transport system permease family. LivHM subfamily.</text>
</comment>
<reference evidence="11 12" key="2">
    <citation type="submission" date="2013-04" db="EMBL/GenBank/DDBJ databases">
        <title>The Genome Sequence of Bilophila wadsworthia 3_1_6.</title>
        <authorList>
            <consortium name="The Broad Institute Genomics Platform"/>
            <person name="Earl A."/>
            <person name="Ward D."/>
            <person name="Feldgarden M."/>
            <person name="Gevers D."/>
            <person name="Sibley C."/>
            <person name="Strauss J."/>
            <person name="Allen-Vercoe E."/>
            <person name="Walker B."/>
            <person name="Young S."/>
            <person name="Zeng Q."/>
            <person name="Gargeya S."/>
            <person name="Fitzgerald M."/>
            <person name="Haas B."/>
            <person name="Abouelleil A."/>
            <person name="Allen A.W."/>
            <person name="Alvarado L."/>
            <person name="Arachchi H.M."/>
            <person name="Berlin A.M."/>
            <person name="Chapman S.B."/>
            <person name="Gainer-Dewar J."/>
            <person name="Goldberg J."/>
            <person name="Griggs A."/>
            <person name="Gujja S."/>
            <person name="Hansen M."/>
            <person name="Howarth C."/>
            <person name="Imamovic A."/>
            <person name="Ireland A."/>
            <person name="Larimer J."/>
            <person name="McCowan C."/>
            <person name="Murphy C."/>
            <person name="Pearson M."/>
            <person name="Poon T.W."/>
            <person name="Priest M."/>
            <person name="Roberts A."/>
            <person name="Saif S."/>
            <person name="Shea T."/>
            <person name="Sisk P."/>
            <person name="Sykes S."/>
            <person name="Wortman J."/>
            <person name="Nusbaum C."/>
            <person name="Birren B."/>
        </authorList>
    </citation>
    <scope>NUCLEOTIDE SEQUENCE [LARGE SCALE GENOMIC DNA]</scope>
    <source>
        <strain evidence="11 12">3_1_6</strain>
    </source>
</reference>
<feature type="transmembrane region" description="Helical" evidence="10">
    <location>
        <begin position="266"/>
        <end position="287"/>
    </location>
</feature>
<dbReference type="RefSeq" id="WP_005024594.1">
    <property type="nucleotide sequence ID" value="NZ_KE150239.1"/>
</dbReference>
<keyword evidence="3" id="KW-1003">Cell membrane</keyword>
<name>E5Y2K1_BILW3</name>
<feature type="transmembrane region" description="Helical" evidence="10">
    <location>
        <begin position="42"/>
        <end position="59"/>
    </location>
</feature>
<evidence type="ECO:0000256" key="7">
    <source>
        <dbReference type="ARBA" id="ARBA00022989"/>
    </source>
</evidence>
<dbReference type="AlphaFoldDB" id="E5Y2K1"/>
<keyword evidence="2" id="KW-0813">Transport</keyword>